<dbReference type="Proteomes" id="UP000494040">
    <property type="component" value="Unassembled WGS sequence"/>
</dbReference>
<keyword evidence="4" id="KW-1185">Reference proteome</keyword>
<dbReference type="EnsemblMetazoa" id="XM_014397650.2">
    <property type="protein sequence ID" value="XP_014253136.1"/>
    <property type="gene ID" value="LOC106668676"/>
</dbReference>
<keyword evidence="1" id="KW-0175">Coiled coil</keyword>
<feature type="domain" description="ODAD1 central coiled coil region" evidence="2">
    <location>
        <begin position="169"/>
        <end position="345"/>
    </location>
</feature>
<sequence>MVRYLDYKRLTEPFPVKKFLNPKRRLRMTDSRDPAEIARMEQIELSRVRRRYRIVKTYSRPYWQLYNSQIKTDKHNFMIKVKDHDNICLAGMRIGSSTYKKIDSKAANFIKTLVDERLRLKEEVKNTRDGLKERKRQVCYANKAIILRNRKPNGGPHRYMTSEYVESTIPRYENKLWVVTTLKDKAIAAAGESRKIVASMLSERVITREQLEKCLYHLQRGKRYMIDLIEQALIAFSQREEALQTLFAVKERRTAEMDKARTLMGDLSRLYYRFENRAKLFTVKNQRRVIQEEVNDKSGANDECEDTDDENEMKGYLRYTQPHIMEVVVFFQGSDNFDMISKYIQECLSDNQNFLKLLIHYAHESEQNFYLAKLVSYTVADSLEMNKNHRIQRELDLVTLEIEAKKLEYEFLFCKKKLDYILAYHKFIYDAVQKMVESTPLKKLFVNPADWRTVDLVGECLYRIQEMISDGLIKYKYNHPELFPKVFITDKKGKRKYLLPKDKRERLRHIRIVNQERRLLKKLKKPLTPCAFCIEEDRFADFRQSEDKVRSRLEIFMKLQSEWDAPFMIERLHSLTGCTSPKHKEIFTKDILES</sequence>
<dbReference type="OrthoDB" id="6766775at2759"/>
<dbReference type="AlphaFoldDB" id="A0A8I6RVE4"/>
<dbReference type="RefSeq" id="XP_014253136.1">
    <property type="nucleotide sequence ID" value="XM_014397650.2"/>
</dbReference>
<dbReference type="KEGG" id="clec:106668676"/>
<organism evidence="3 4">
    <name type="scientific">Cimex lectularius</name>
    <name type="common">Bed bug</name>
    <name type="synonym">Acanthia lectularia</name>
    <dbReference type="NCBI Taxonomy" id="79782"/>
    <lineage>
        <taxon>Eukaryota</taxon>
        <taxon>Metazoa</taxon>
        <taxon>Ecdysozoa</taxon>
        <taxon>Arthropoda</taxon>
        <taxon>Hexapoda</taxon>
        <taxon>Insecta</taxon>
        <taxon>Pterygota</taxon>
        <taxon>Neoptera</taxon>
        <taxon>Paraneoptera</taxon>
        <taxon>Hemiptera</taxon>
        <taxon>Heteroptera</taxon>
        <taxon>Panheteroptera</taxon>
        <taxon>Cimicomorpha</taxon>
        <taxon>Cimicidae</taxon>
        <taxon>Cimex</taxon>
    </lineage>
</organism>
<dbReference type="Pfam" id="PF21773">
    <property type="entry name" value="ODAD1_CC"/>
    <property type="match status" value="1"/>
</dbReference>
<dbReference type="PANTHER" id="PTHR21694">
    <property type="entry name" value="COILED-COIL DOMAIN-CONTAINING PROTEIN 63"/>
    <property type="match status" value="1"/>
</dbReference>
<evidence type="ECO:0000259" key="2">
    <source>
        <dbReference type="Pfam" id="PF21773"/>
    </source>
</evidence>
<dbReference type="GeneID" id="106668676"/>
<evidence type="ECO:0000313" key="3">
    <source>
        <dbReference type="EnsemblMetazoa" id="XP_014253136.1"/>
    </source>
</evidence>
<dbReference type="InterPro" id="IPR051876">
    <property type="entry name" value="ODA-DC/CCD"/>
</dbReference>
<evidence type="ECO:0000256" key="1">
    <source>
        <dbReference type="ARBA" id="ARBA00023054"/>
    </source>
</evidence>
<proteinExistence type="predicted"/>
<dbReference type="PANTHER" id="PTHR21694:SF18">
    <property type="entry name" value="COILED-COIL DOMAIN-CONTAINING PROTEIN 63"/>
    <property type="match status" value="1"/>
</dbReference>
<dbReference type="InterPro" id="IPR049258">
    <property type="entry name" value="ODAD1_CC"/>
</dbReference>
<reference evidence="3" key="1">
    <citation type="submission" date="2022-01" db="UniProtKB">
        <authorList>
            <consortium name="EnsemblMetazoa"/>
        </authorList>
    </citation>
    <scope>IDENTIFICATION</scope>
</reference>
<accession>A0A8I6RVE4</accession>
<protein>
    <recommendedName>
        <fullName evidence="2">ODAD1 central coiled coil region domain-containing protein</fullName>
    </recommendedName>
</protein>
<name>A0A8I6RVE4_CIMLE</name>
<evidence type="ECO:0000313" key="4">
    <source>
        <dbReference type="Proteomes" id="UP000494040"/>
    </source>
</evidence>